<name>A0A0G4DI23_9GAMM</name>
<dbReference type="EMBL" id="HG977139">
    <property type="protein sequence ID" value="CDP90348.1"/>
    <property type="molecule type" value="Genomic_DNA"/>
</dbReference>
<evidence type="ECO:0000313" key="5">
    <source>
        <dbReference type="EMBL" id="CDP90348.1"/>
    </source>
</evidence>
<dbReference type="EMBL" id="HG977136">
    <property type="protein sequence ID" value="CDP90345.1"/>
    <property type="molecule type" value="Genomic_DNA"/>
</dbReference>
<gene>
    <name evidence="3" type="primary">vasH</name>
</gene>
<reference evidence="3" key="1">
    <citation type="submission" date="2014-04" db="EMBL/GenBank/DDBJ databases">
        <title>Distribution of 13 virulence genes among clinical and environmental Aeromonas spp. in Western Australia.</title>
        <authorList>
            <person name="Aravena-Roman M."/>
            <person name="Inglis T.J.J."/>
            <person name="Riley T.V."/>
            <person name="Chang B."/>
        </authorList>
    </citation>
    <scope>NUCLEOTIDE SEQUENCE</scope>
    <source>
        <strain evidence="3">154</strain>
        <strain evidence="2">31</strain>
        <strain evidence="5">67</strain>
        <strain evidence="4">70</strain>
    </source>
</reference>
<dbReference type="EMBL" id="HG977138">
    <property type="protein sequence ID" value="CDP90347.1"/>
    <property type="molecule type" value="Genomic_DNA"/>
</dbReference>
<evidence type="ECO:0000313" key="4">
    <source>
        <dbReference type="EMBL" id="CDP90347.1"/>
    </source>
</evidence>
<accession>A0A0G4DI23</accession>
<feature type="region of interest" description="Disordered" evidence="1">
    <location>
        <begin position="146"/>
        <end position="198"/>
    </location>
</feature>
<evidence type="ECO:0000313" key="2">
    <source>
        <dbReference type="EMBL" id="CDP90345.1"/>
    </source>
</evidence>
<proteinExistence type="predicted"/>
<dbReference type="EMBL" id="HG977137">
    <property type="protein sequence ID" value="CDP90346.1"/>
    <property type="molecule type" value="Genomic_DNA"/>
</dbReference>
<protein>
    <submittedName>
        <fullName evidence="3">T6SS component</fullName>
    </submittedName>
</protein>
<evidence type="ECO:0000313" key="3">
    <source>
        <dbReference type="EMBL" id="CDP90346.1"/>
    </source>
</evidence>
<feature type="region of interest" description="Disordered" evidence="1">
    <location>
        <begin position="1"/>
        <end position="34"/>
    </location>
</feature>
<sequence length="198" mass="20247">LQTGEPIKRVHSSCGGGAVSGRPLPPPLPVSAADRPPARAYRGCAALVPTLHGPVCRPGWQDARRFAAQVLETAADLRLPRQRARAAQPAGGSLCPYPSRGGGGAGGAAARAARAGLCRVARLHGRLQPHPRSAPGHAAVRGLRHRGAPAPLPRQPDVGGRESQHSQAHPGSQVPETGGELMSLHRPIASAAGHQPGG</sequence>
<organism evidence="3">
    <name type="scientific">Aeromonas dhakensis</name>
    <dbReference type="NCBI Taxonomy" id="196024"/>
    <lineage>
        <taxon>Bacteria</taxon>
        <taxon>Pseudomonadati</taxon>
        <taxon>Pseudomonadota</taxon>
        <taxon>Gammaproteobacteria</taxon>
        <taxon>Aeromonadales</taxon>
        <taxon>Aeromonadaceae</taxon>
        <taxon>Aeromonas</taxon>
    </lineage>
</organism>
<feature type="non-terminal residue" evidence="3">
    <location>
        <position position="198"/>
    </location>
</feature>
<evidence type="ECO:0000256" key="1">
    <source>
        <dbReference type="SAM" id="MobiDB-lite"/>
    </source>
</evidence>
<feature type="non-terminal residue" evidence="3">
    <location>
        <position position="1"/>
    </location>
</feature>
<dbReference type="AlphaFoldDB" id="A0A0G4DI23"/>